<sequence>MAAFVLAWSGRHAKALACDRWQAGDDYNQAKGQSMTHSCILYPKRNEASMRPIPLALPCFYANIPYLTFAYLTLF</sequence>
<dbReference type="KEGG" id="aka:TKWG_15340"/>
<dbReference type="STRING" id="1036672.TKWG_15340"/>
<dbReference type="AlphaFoldDB" id="I3UDJ0"/>
<name>I3UDJ0_ADVKW</name>
<proteinExistence type="predicted"/>
<dbReference type="EMBL" id="CP003555">
    <property type="protein sequence ID" value="AFK63078.1"/>
    <property type="molecule type" value="Genomic_DNA"/>
</dbReference>
<accession>I3UDJ0</accession>
<protein>
    <submittedName>
        <fullName evidence="1">Uncharacterized protein</fullName>
    </submittedName>
</protein>
<keyword evidence="2" id="KW-1185">Reference proteome</keyword>
<reference evidence="2" key="2">
    <citation type="journal article" date="2013" name="PLoS ONE">
        <title>Genome implosion elicits host-confinement in Alcaligenaceae: evidence from the comparative genomics of Tetrathiobacter kashmirensis, a pathogen in the making.</title>
        <authorList>
            <person name="Ghosh W."/>
            <person name="Alam M."/>
            <person name="Roy C."/>
            <person name="Pyne P."/>
            <person name="George A."/>
            <person name="Chakraborty R."/>
            <person name="Majumder S."/>
            <person name="Agarwal A."/>
            <person name="Chakraborty S."/>
            <person name="Majumdar S."/>
            <person name="Gupta S.K."/>
        </authorList>
    </citation>
    <scope>NUCLEOTIDE SEQUENCE [LARGE SCALE GENOMIC DNA]</scope>
    <source>
        <strain evidence="2">WT001</strain>
    </source>
</reference>
<evidence type="ECO:0000313" key="1">
    <source>
        <dbReference type="EMBL" id="AFK63078.1"/>
    </source>
</evidence>
<dbReference type="Proteomes" id="UP000005267">
    <property type="component" value="Chromosome"/>
</dbReference>
<reference evidence="1 2" key="1">
    <citation type="journal article" date="2011" name="J. Bacteriol.">
        <title>Whole-genome shotgun sequencing of the sulfur-oxidizing chemoautotroph Tetrathiobacter kashmirensis.</title>
        <authorList>
            <person name="Ghosh W."/>
            <person name="George A."/>
            <person name="Agarwal A."/>
            <person name="Raj P."/>
            <person name="Alam M."/>
            <person name="Pyne P."/>
            <person name="Das Gupta S.K."/>
        </authorList>
    </citation>
    <scope>NUCLEOTIDE SEQUENCE [LARGE SCALE GENOMIC DNA]</scope>
    <source>
        <strain evidence="1 2">WT001</strain>
    </source>
</reference>
<evidence type="ECO:0000313" key="2">
    <source>
        <dbReference type="Proteomes" id="UP000005267"/>
    </source>
</evidence>
<dbReference type="HOGENOM" id="CLU_2662864_0_0_4"/>
<gene>
    <name evidence="1" type="ordered locus">TKWG_15340</name>
</gene>
<organism evidence="1 2">
    <name type="scientific">Advenella kashmirensis (strain DSM 17095 / LMG 22695 / WT001)</name>
    <name type="common">Tetrathiobacter kashmirensis</name>
    <dbReference type="NCBI Taxonomy" id="1036672"/>
    <lineage>
        <taxon>Bacteria</taxon>
        <taxon>Pseudomonadati</taxon>
        <taxon>Pseudomonadota</taxon>
        <taxon>Betaproteobacteria</taxon>
        <taxon>Burkholderiales</taxon>
        <taxon>Alcaligenaceae</taxon>
    </lineage>
</organism>